<keyword evidence="8" id="KW-0443">Lipid metabolism</keyword>
<evidence type="ECO:0000256" key="7">
    <source>
        <dbReference type="ARBA" id="ARBA00022832"/>
    </source>
</evidence>
<dbReference type="InterPro" id="IPR020841">
    <property type="entry name" value="PKS_Beta-ketoAc_synthase_dom"/>
</dbReference>
<comment type="similarity">
    <text evidence="2 11 13">Belongs to the thiolase-like superfamily. Beta-ketoacyl-ACP synthases family.</text>
</comment>
<feature type="domain" description="Ketosynthase family 3 (KS3)" evidence="14">
    <location>
        <begin position="3"/>
        <end position="413"/>
    </location>
</feature>
<evidence type="ECO:0000256" key="1">
    <source>
        <dbReference type="ARBA" id="ARBA00005194"/>
    </source>
</evidence>
<reference evidence="15 16" key="1">
    <citation type="journal article" date="2012" name="Stand. Genomic Sci.">
        <title>Complete genome sequencing and analysis of Saprospira grandis str. Lewin, a predatory marine bacterium.</title>
        <authorList>
            <person name="Saw J.H."/>
            <person name="Yuryev A."/>
            <person name="Kanbe M."/>
            <person name="Hou S."/>
            <person name="Young A.G."/>
            <person name="Aizawa S."/>
            <person name="Alam M."/>
        </authorList>
    </citation>
    <scope>NUCLEOTIDE SEQUENCE [LARGE SCALE GENOMIC DNA]</scope>
    <source>
        <strain evidence="15 16">Lewin</strain>
    </source>
</reference>
<name>H6L5M1_SAPGL</name>
<keyword evidence="5 11" id="KW-0444">Lipid biosynthesis</keyword>
<dbReference type="UniPathway" id="UPA00094"/>
<dbReference type="NCBIfam" id="NF005589">
    <property type="entry name" value="PRK07314.1"/>
    <property type="match status" value="1"/>
</dbReference>
<dbReference type="eggNOG" id="COG0304">
    <property type="taxonomic scope" value="Bacteria"/>
</dbReference>
<evidence type="ECO:0000256" key="2">
    <source>
        <dbReference type="ARBA" id="ARBA00008467"/>
    </source>
</evidence>
<dbReference type="NCBIfam" id="TIGR03150">
    <property type="entry name" value="fabF"/>
    <property type="match status" value="1"/>
</dbReference>
<evidence type="ECO:0000256" key="11">
    <source>
        <dbReference type="PIRNR" id="PIRNR000447"/>
    </source>
</evidence>
<dbReference type="InterPro" id="IPR017568">
    <property type="entry name" value="3-oxoacyl-ACP_synth-2"/>
</dbReference>
<dbReference type="FunFam" id="3.40.47.10:FF:000018">
    <property type="entry name" value="3-oxoacyl-[acyl-carrier-protein] synthase 2"/>
    <property type="match status" value="1"/>
</dbReference>
<dbReference type="InterPro" id="IPR016039">
    <property type="entry name" value="Thiolase-like"/>
</dbReference>
<comment type="pathway">
    <text evidence="1 11">Lipid metabolism; fatty acid biosynthesis.</text>
</comment>
<keyword evidence="10 11" id="KW-0012">Acyltransferase</keyword>
<dbReference type="PANTHER" id="PTHR11712:SF336">
    <property type="entry name" value="3-OXOACYL-[ACYL-CARRIER-PROTEIN] SYNTHASE, MITOCHONDRIAL"/>
    <property type="match status" value="1"/>
</dbReference>
<dbReference type="PROSITE" id="PS00606">
    <property type="entry name" value="KS3_1"/>
    <property type="match status" value="1"/>
</dbReference>
<comment type="catalytic activity">
    <reaction evidence="11">
        <text>(9Z)-hexadecenoyl-[ACP] + malonyl-[ACP] + H(+) = 3-oxo-(11Z)-octadecenoyl-[ACP] + holo-[ACP] + CO2</text>
        <dbReference type="Rhea" id="RHEA:55040"/>
        <dbReference type="Rhea" id="RHEA-COMP:9623"/>
        <dbReference type="Rhea" id="RHEA-COMP:9685"/>
        <dbReference type="Rhea" id="RHEA-COMP:10800"/>
        <dbReference type="Rhea" id="RHEA-COMP:14074"/>
        <dbReference type="ChEBI" id="CHEBI:15378"/>
        <dbReference type="ChEBI" id="CHEBI:16526"/>
        <dbReference type="ChEBI" id="CHEBI:64479"/>
        <dbReference type="ChEBI" id="CHEBI:78449"/>
        <dbReference type="ChEBI" id="CHEBI:83989"/>
        <dbReference type="ChEBI" id="CHEBI:138538"/>
        <dbReference type="EC" id="2.3.1.179"/>
    </reaction>
</comment>
<dbReference type="STRING" id="984262.SGRA_2509"/>
<dbReference type="RefSeq" id="WP_015692850.1">
    <property type="nucleotide sequence ID" value="NC_016940.1"/>
</dbReference>
<dbReference type="SMART" id="SM00825">
    <property type="entry name" value="PKS_KS"/>
    <property type="match status" value="1"/>
</dbReference>
<keyword evidence="9 11" id="KW-0275">Fatty acid biosynthesis</keyword>
<evidence type="ECO:0000256" key="12">
    <source>
        <dbReference type="PIRSR" id="PIRSR000447-1"/>
    </source>
</evidence>
<keyword evidence="16" id="KW-1185">Reference proteome</keyword>
<evidence type="ECO:0000256" key="10">
    <source>
        <dbReference type="ARBA" id="ARBA00023315"/>
    </source>
</evidence>
<evidence type="ECO:0000256" key="6">
    <source>
        <dbReference type="ARBA" id="ARBA00022679"/>
    </source>
</evidence>
<comment type="catalytic activity">
    <reaction evidence="11">
        <text>a fatty acyl-[ACP] + malonyl-[ACP] + H(+) = a 3-oxoacyl-[ACP] + holo-[ACP] + CO2</text>
        <dbReference type="Rhea" id="RHEA:22836"/>
        <dbReference type="Rhea" id="RHEA-COMP:9623"/>
        <dbReference type="Rhea" id="RHEA-COMP:9685"/>
        <dbReference type="Rhea" id="RHEA-COMP:9916"/>
        <dbReference type="Rhea" id="RHEA-COMP:14125"/>
        <dbReference type="ChEBI" id="CHEBI:15378"/>
        <dbReference type="ChEBI" id="CHEBI:16526"/>
        <dbReference type="ChEBI" id="CHEBI:64479"/>
        <dbReference type="ChEBI" id="CHEBI:78449"/>
        <dbReference type="ChEBI" id="CHEBI:78776"/>
        <dbReference type="ChEBI" id="CHEBI:138651"/>
    </reaction>
</comment>
<protein>
    <recommendedName>
        <fullName evidence="4 11">3-oxoacyl-[acyl-carrier-protein] synthase 2</fullName>
        <ecNumber evidence="3 11">2.3.1.179</ecNumber>
    </recommendedName>
</protein>
<dbReference type="SUPFAM" id="SSF53901">
    <property type="entry name" value="Thiolase-like"/>
    <property type="match status" value="2"/>
</dbReference>
<dbReference type="GO" id="GO:0006633">
    <property type="term" value="P:fatty acid biosynthetic process"/>
    <property type="evidence" value="ECO:0007669"/>
    <property type="project" value="UniProtKB-UniRule"/>
</dbReference>
<evidence type="ECO:0000256" key="5">
    <source>
        <dbReference type="ARBA" id="ARBA00022516"/>
    </source>
</evidence>
<organism evidence="15 16">
    <name type="scientific">Saprospira grandis (strain Lewin)</name>
    <dbReference type="NCBI Taxonomy" id="984262"/>
    <lineage>
        <taxon>Bacteria</taxon>
        <taxon>Pseudomonadati</taxon>
        <taxon>Bacteroidota</taxon>
        <taxon>Saprospiria</taxon>
        <taxon>Saprospirales</taxon>
        <taxon>Saprospiraceae</taxon>
        <taxon>Saprospira</taxon>
    </lineage>
</organism>
<dbReference type="PANTHER" id="PTHR11712">
    <property type="entry name" value="POLYKETIDE SYNTHASE-RELATED"/>
    <property type="match status" value="1"/>
</dbReference>
<dbReference type="GO" id="GO:0004315">
    <property type="term" value="F:3-oxoacyl-[acyl-carrier-protein] synthase activity"/>
    <property type="evidence" value="ECO:0007669"/>
    <property type="project" value="UniProtKB-UniRule"/>
</dbReference>
<evidence type="ECO:0000256" key="8">
    <source>
        <dbReference type="ARBA" id="ARBA00023098"/>
    </source>
</evidence>
<keyword evidence="6 11" id="KW-0808">Transferase</keyword>
<dbReference type="OrthoDB" id="9808669at2"/>
<dbReference type="InterPro" id="IPR014031">
    <property type="entry name" value="Ketoacyl_synth_C"/>
</dbReference>
<dbReference type="AlphaFoldDB" id="H6L5M1"/>
<dbReference type="KEGG" id="sgn:SGRA_2509"/>
<dbReference type="EC" id="2.3.1.179" evidence="3 11"/>
<dbReference type="InterPro" id="IPR014030">
    <property type="entry name" value="Ketoacyl_synth_N"/>
</dbReference>
<dbReference type="GO" id="GO:0005829">
    <property type="term" value="C:cytosol"/>
    <property type="evidence" value="ECO:0007669"/>
    <property type="project" value="TreeGrafter"/>
</dbReference>
<keyword evidence="7" id="KW-0276">Fatty acid metabolism</keyword>
<dbReference type="Pfam" id="PF02801">
    <property type="entry name" value="Ketoacyl-synt_C"/>
    <property type="match status" value="1"/>
</dbReference>
<accession>H6L5M1</accession>
<feature type="active site" description="For beta-ketoacyl synthase activity" evidence="12">
    <location>
        <position position="164"/>
    </location>
</feature>
<dbReference type="Pfam" id="PF00109">
    <property type="entry name" value="ketoacyl-synt"/>
    <property type="match status" value="1"/>
</dbReference>
<dbReference type="PROSITE" id="PS52004">
    <property type="entry name" value="KS3_2"/>
    <property type="match status" value="1"/>
</dbReference>
<dbReference type="InterPro" id="IPR000794">
    <property type="entry name" value="Beta-ketoacyl_synthase"/>
</dbReference>
<dbReference type="CDD" id="cd00834">
    <property type="entry name" value="KAS_I_II"/>
    <property type="match status" value="1"/>
</dbReference>
<dbReference type="PIRSF" id="PIRSF000447">
    <property type="entry name" value="KAS_II"/>
    <property type="match status" value="1"/>
</dbReference>
<proteinExistence type="inferred from homology"/>
<evidence type="ECO:0000256" key="4">
    <source>
        <dbReference type="ARBA" id="ARBA00014657"/>
    </source>
</evidence>
<evidence type="ECO:0000259" key="14">
    <source>
        <dbReference type="PROSITE" id="PS52004"/>
    </source>
</evidence>
<dbReference type="Gene3D" id="3.40.47.10">
    <property type="match status" value="1"/>
</dbReference>
<evidence type="ECO:0000256" key="3">
    <source>
        <dbReference type="ARBA" id="ARBA00012356"/>
    </source>
</evidence>
<evidence type="ECO:0000256" key="9">
    <source>
        <dbReference type="ARBA" id="ARBA00023160"/>
    </source>
</evidence>
<evidence type="ECO:0000313" key="16">
    <source>
        <dbReference type="Proteomes" id="UP000007519"/>
    </source>
</evidence>
<gene>
    <name evidence="15" type="primary">fabF</name>
    <name evidence="15" type="ordered locus">SGRA_2509</name>
</gene>
<dbReference type="HOGENOM" id="CLU_000022_69_2_10"/>
<dbReference type="EMBL" id="CP002831">
    <property type="protein sequence ID" value="AFC25237.1"/>
    <property type="molecule type" value="Genomic_DNA"/>
</dbReference>
<comment type="function">
    <text evidence="11">Involved in the type II fatty acid elongation cycle. Catalyzes the elongation of a wide range of acyl-ACP by the addition of two carbons from malonyl-ACP to an acyl acceptor. Can efficiently catalyze the conversion of palmitoleoyl-ACP (cis-hexadec-9-enoyl-ACP) to cis-vaccenoyl-ACP (cis-octadec-11-enoyl-ACP), an essential step in the thermal regulation of fatty acid composition.</text>
</comment>
<sequence length="416" mass="44482">MSQRRVVVTGLGTLNPLGHNTEESWANLLAGKSGAATIQQFDASLFKTQFACEVKDFNGADVFGRKDVRRLDPVMQYALVASDEAIADAKLEEVENKKRIGVFWASGIGGITTLQQEVQNYERGSGTPRFNPFLVPKMIVDASAGNISIRHGFRGPTGAFVTACASSTHCISLAYDQIRLSRADVMVVGGAEAAINAVGVGAFNALKALSTRNEDPSVASRPFDKDRDGFVIGEGAASLILEDYEHAKARGAKIYAEIIGVAQNADAYHITAPDPEGHGVIDVIQLALEDANIKAEDLDYLNPHSTSTDLGDIAESNAIIKALGDAAFKVKMSATKSMTGHMISAAGAMESLICIKTLQTGEIAPTINFEEFDPQIDSRLQITPNVKQSADLQIAMNMNYGFGGHNSAVIFKKITE</sequence>
<evidence type="ECO:0000256" key="13">
    <source>
        <dbReference type="RuleBase" id="RU003694"/>
    </source>
</evidence>
<dbReference type="Proteomes" id="UP000007519">
    <property type="component" value="Chromosome"/>
</dbReference>
<evidence type="ECO:0000313" key="15">
    <source>
        <dbReference type="EMBL" id="AFC25237.1"/>
    </source>
</evidence>
<dbReference type="InterPro" id="IPR018201">
    <property type="entry name" value="Ketoacyl_synth_AS"/>
</dbReference>